<feature type="compositionally biased region" description="Polar residues" evidence="1">
    <location>
        <begin position="20"/>
        <end position="43"/>
    </location>
</feature>
<reference evidence="2 3" key="1">
    <citation type="journal article" date="2018" name="Mol. Biol. Evol.">
        <title>Analysis of the draft genome of the red seaweed Gracilariopsis chorda provides insights into genome size evolution in Rhodophyta.</title>
        <authorList>
            <person name="Lee J."/>
            <person name="Yang E.C."/>
            <person name="Graf L."/>
            <person name="Yang J.H."/>
            <person name="Qiu H."/>
            <person name="Zel Zion U."/>
            <person name="Chan C.X."/>
            <person name="Stephens T.G."/>
            <person name="Weber A.P.M."/>
            <person name="Boo G.H."/>
            <person name="Boo S.M."/>
            <person name="Kim K.M."/>
            <person name="Shin Y."/>
            <person name="Jung M."/>
            <person name="Lee S.J."/>
            <person name="Yim H.S."/>
            <person name="Lee J.H."/>
            <person name="Bhattacharya D."/>
            <person name="Yoon H.S."/>
        </authorList>
    </citation>
    <scope>NUCLEOTIDE SEQUENCE [LARGE SCALE GENOMIC DNA]</scope>
    <source>
        <strain evidence="2 3">SKKU-2015</strain>
        <tissue evidence="2">Whole body</tissue>
    </source>
</reference>
<dbReference type="OrthoDB" id="10570104at2759"/>
<evidence type="ECO:0000256" key="1">
    <source>
        <dbReference type="SAM" id="MobiDB-lite"/>
    </source>
</evidence>
<evidence type="ECO:0000313" key="3">
    <source>
        <dbReference type="Proteomes" id="UP000247409"/>
    </source>
</evidence>
<evidence type="ECO:0000313" key="2">
    <source>
        <dbReference type="EMBL" id="PXF43272.1"/>
    </source>
</evidence>
<accession>A0A2V3IMH4</accession>
<sequence>MSGRRSLGSCTGPRSRITKPVTSSRGRGRGTSQTQPLPNQSGNMPAPASADLVNLVAHKLPAGTGVLHDPYVATATTEDASRMGASDLLPSDFRRELLQTTSWPIPVSEPLVQPFDHPDFSLYSSRNRWGSHRLAAILHNPPKRDKEKRHRRGRHSCSLHRAHHSPFRYFIPPTIPGDVPYLRSDFEFLYFRIIVDVLY</sequence>
<proteinExistence type="predicted"/>
<dbReference type="EMBL" id="NBIV01000131">
    <property type="protein sequence ID" value="PXF43272.1"/>
    <property type="molecule type" value="Genomic_DNA"/>
</dbReference>
<dbReference type="AlphaFoldDB" id="A0A2V3IMH4"/>
<dbReference type="Proteomes" id="UP000247409">
    <property type="component" value="Unassembled WGS sequence"/>
</dbReference>
<feature type="region of interest" description="Disordered" evidence="1">
    <location>
        <begin position="1"/>
        <end position="47"/>
    </location>
</feature>
<comment type="caution">
    <text evidence="2">The sequence shown here is derived from an EMBL/GenBank/DDBJ whole genome shotgun (WGS) entry which is preliminary data.</text>
</comment>
<name>A0A2V3IMH4_9FLOR</name>
<gene>
    <name evidence="2" type="ORF">BWQ96_06999</name>
</gene>
<protein>
    <submittedName>
        <fullName evidence="2">Uncharacterized protein</fullName>
    </submittedName>
</protein>
<organism evidence="2 3">
    <name type="scientific">Gracilariopsis chorda</name>
    <dbReference type="NCBI Taxonomy" id="448386"/>
    <lineage>
        <taxon>Eukaryota</taxon>
        <taxon>Rhodophyta</taxon>
        <taxon>Florideophyceae</taxon>
        <taxon>Rhodymeniophycidae</taxon>
        <taxon>Gracilariales</taxon>
        <taxon>Gracilariaceae</taxon>
        <taxon>Gracilariopsis</taxon>
    </lineage>
</organism>
<keyword evidence="3" id="KW-1185">Reference proteome</keyword>